<dbReference type="EMBL" id="BMLV01000003">
    <property type="protein sequence ID" value="GGP04486.1"/>
    <property type="molecule type" value="Genomic_DNA"/>
</dbReference>
<dbReference type="RefSeq" id="WP_188617694.1">
    <property type="nucleotide sequence ID" value="NZ_BMLV01000003.1"/>
</dbReference>
<protein>
    <recommendedName>
        <fullName evidence="3">Lipoprotein</fullName>
    </recommendedName>
</protein>
<dbReference type="PROSITE" id="PS51257">
    <property type="entry name" value="PROKAR_LIPOPROTEIN"/>
    <property type="match status" value="1"/>
</dbReference>
<evidence type="ECO:0008006" key="3">
    <source>
        <dbReference type="Google" id="ProtNLM"/>
    </source>
</evidence>
<sequence>MKYFLLFYTFLFIFSCEKKEQVFEKPVNQETKTKLENLNILTNNSIEIDSTGILAFPLSIGETIERSSLESSFKFEKESSFWNIIFYNTTTGEKHLLSKQKMLISNYETDYSYDSSNKTVNQMDTSSKKFIFYNIITDDYDGNKKLNFEDPTYLFLTDKEGKNLKQISPKNLNIINWKIISKTRKIIFNAQNDSNKNKKFDDTDDVITLEYDLESQKPPVVIFDKNFKNSLIKNFKNNWNQNN</sequence>
<evidence type="ECO:0000313" key="2">
    <source>
        <dbReference type="Proteomes" id="UP000620064"/>
    </source>
</evidence>
<comment type="caution">
    <text evidence="1">The sequence shown here is derived from an EMBL/GenBank/DDBJ whole genome shotgun (WGS) entry which is preliminary data.</text>
</comment>
<name>A0ABQ2NKI5_9FLAO</name>
<proteinExistence type="predicted"/>
<accession>A0ABQ2NKI5</accession>
<dbReference type="Proteomes" id="UP000620064">
    <property type="component" value="Unassembled WGS sequence"/>
</dbReference>
<reference evidence="2" key="1">
    <citation type="journal article" date="2019" name="Int. J. Syst. Evol. Microbiol.">
        <title>The Global Catalogue of Microorganisms (GCM) 10K type strain sequencing project: providing services to taxonomists for standard genome sequencing and annotation.</title>
        <authorList>
            <consortium name="The Broad Institute Genomics Platform"/>
            <consortium name="The Broad Institute Genome Sequencing Center for Infectious Disease"/>
            <person name="Wu L."/>
            <person name="Ma J."/>
        </authorList>
    </citation>
    <scope>NUCLEOTIDE SEQUENCE [LARGE SCALE GENOMIC DNA]</scope>
    <source>
        <strain evidence="2">CGMCC 1.7656</strain>
    </source>
</reference>
<evidence type="ECO:0000313" key="1">
    <source>
        <dbReference type="EMBL" id="GGP04486.1"/>
    </source>
</evidence>
<organism evidence="1 2">
    <name type="scientific">Cloacibacterium rupense</name>
    <dbReference type="NCBI Taxonomy" id="517423"/>
    <lineage>
        <taxon>Bacteria</taxon>
        <taxon>Pseudomonadati</taxon>
        <taxon>Bacteroidota</taxon>
        <taxon>Flavobacteriia</taxon>
        <taxon>Flavobacteriales</taxon>
        <taxon>Weeksellaceae</taxon>
    </lineage>
</organism>
<gene>
    <name evidence="1" type="ORF">GCM10010992_17130</name>
</gene>
<keyword evidence="2" id="KW-1185">Reference proteome</keyword>